<reference evidence="3 4" key="1">
    <citation type="journal article" date="2024" name="Microbiol. Resour. Announc.">
        <title>Genome annotations for the ascomycete fungi Trichoderma harzianum, Trichoderma aggressivum, and Purpureocillium lilacinum.</title>
        <authorList>
            <person name="Beijen E.P.W."/>
            <person name="Ohm R.A."/>
        </authorList>
    </citation>
    <scope>NUCLEOTIDE SEQUENCE [LARGE SCALE GENOMIC DNA]</scope>
    <source>
        <strain evidence="3 4">CBS 150709</strain>
    </source>
</reference>
<dbReference type="Proteomes" id="UP001287286">
    <property type="component" value="Unassembled WGS sequence"/>
</dbReference>
<feature type="region of interest" description="Disordered" evidence="1">
    <location>
        <begin position="754"/>
        <end position="867"/>
    </location>
</feature>
<comment type="caution">
    <text evidence="3">The sequence shown here is derived from an EMBL/GenBank/DDBJ whole genome shotgun (WGS) entry which is preliminary data.</text>
</comment>
<proteinExistence type="predicted"/>
<dbReference type="Pfam" id="PF10551">
    <property type="entry name" value="MULE"/>
    <property type="match status" value="1"/>
</dbReference>
<dbReference type="EMBL" id="JAWRVI010000131">
    <property type="protein sequence ID" value="KAK4075187.1"/>
    <property type="molecule type" value="Genomic_DNA"/>
</dbReference>
<evidence type="ECO:0000256" key="1">
    <source>
        <dbReference type="SAM" id="MobiDB-lite"/>
    </source>
</evidence>
<feature type="region of interest" description="Disordered" evidence="1">
    <location>
        <begin position="147"/>
        <end position="185"/>
    </location>
</feature>
<evidence type="ECO:0000313" key="3">
    <source>
        <dbReference type="EMBL" id="KAK4075187.1"/>
    </source>
</evidence>
<dbReference type="PANTHER" id="PTHR47718">
    <property type="entry name" value="OS01G0519700 PROTEIN"/>
    <property type="match status" value="1"/>
</dbReference>
<accession>A0ABR0BG03</accession>
<organism evidence="3 4">
    <name type="scientific">Purpureocillium lilacinum</name>
    <name type="common">Paecilomyces lilacinus</name>
    <dbReference type="NCBI Taxonomy" id="33203"/>
    <lineage>
        <taxon>Eukaryota</taxon>
        <taxon>Fungi</taxon>
        <taxon>Dikarya</taxon>
        <taxon>Ascomycota</taxon>
        <taxon>Pezizomycotina</taxon>
        <taxon>Sordariomycetes</taxon>
        <taxon>Hypocreomycetidae</taxon>
        <taxon>Hypocreales</taxon>
        <taxon>Ophiocordycipitaceae</taxon>
        <taxon>Purpureocillium</taxon>
    </lineage>
</organism>
<evidence type="ECO:0000313" key="4">
    <source>
        <dbReference type="Proteomes" id="UP001287286"/>
    </source>
</evidence>
<evidence type="ECO:0000259" key="2">
    <source>
        <dbReference type="Pfam" id="PF10551"/>
    </source>
</evidence>
<dbReference type="PANTHER" id="PTHR47718:SF3">
    <property type="entry name" value="PROTEIN FAR1-RELATED SEQUENCE 5-LIKE"/>
    <property type="match status" value="1"/>
</dbReference>
<keyword evidence="4" id="KW-1185">Reference proteome</keyword>
<dbReference type="InterPro" id="IPR018289">
    <property type="entry name" value="MULE_transposase_dom"/>
</dbReference>
<feature type="region of interest" description="Disordered" evidence="1">
    <location>
        <begin position="470"/>
        <end position="489"/>
    </location>
</feature>
<sequence length="867" mass="97691">MTIAALAPHPAFDPELHYGDGDDNALYNLFATWPENYFSSLPKPHGNRGIDEPYWELRQSQSFLDDWFRGRGAQRLFTSFIPGPDNLERARIREQVKQANLDDVEQRTRTPVYFRSALDFAQEQAKLDKAVALELAHHCPTLSVERVAPGANDSSSAAVLPTPPPPTRQEEYEEWDGLSDTGSPSQDALIPIPNPPIPGPAAVSIEALQSHVNEFAKENGFGVIRRNGSGSRVRKTRYVFQCDRYGEPRTSNSAGLRQGRSPTIEATSRRVGIRACDVRGIVQQKHLGTHYTRKDIYNARTRLRREKLGGLSPTAALIKLFDERGIPYIVKWSTTESDRLVGLLWTFPYCLRMRKRFPETMSFNNTYNTNRFKLPLFQVTGQTCLKSVYNAAFGLIDNERREGFQFLAEGAREMTDRHGIPPPDVVITDYDQAMKDALDSQYPDSQQQLCIHHINANVLLNAKRKWKDAKEDGESDGAGSSGSEQTRVALTPRDMEAVLAAGRQEGPVPKRNEAAPVPHNYRGVLELWKFVAFAETKEGHEKAWARLCDEFNEQQGILMYLYRTYLPIRAQWAQCFIKKYRNFGVRVTSGTEASNNNVKSYLLNGMSNLYSLVEAIEAMLSDQERDFVDSCAQDEVLTSGMYSGSGSEYLGELRTVMSEPGLKLVTKEHRRALRSIPSRSRPWPEPIGDCNEDCSVSWQLGIPCSHTIYNKLEAGTPLTKWDVHPRWHLREPISHNPYRRILDPKIAICLRGRPKNAAQTVPKSMEVRPPSRTGATVGRTMTGRKPTRKSVVLGPGKQTGVRQSGCRRQPSLRRQRSDWETVSDEGKEEARLKRRRQSSRQRLASSGTPAPSGSGEDNRGDCIHVRP</sequence>
<feature type="compositionally biased region" description="Low complexity" evidence="1">
    <location>
        <begin position="840"/>
        <end position="855"/>
    </location>
</feature>
<name>A0ABR0BG03_PURLI</name>
<feature type="domain" description="MULE transposase" evidence="2">
    <location>
        <begin position="361"/>
        <end position="457"/>
    </location>
</feature>
<feature type="compositionally biased region" description="Basic and acidic residues" evidence="1">
    <location>
        <begin position="815"/>
        <end position="831"/>
    </location>
</feature>
<feature type="compositionally biased region" description="Basic and acidic residues" evidence="1">
    <location>
        <begin position="856"/>
        <end position="867"/>
    </location>
</feature>
<gene>
    <name evidence="3" type="ORF">Purlil1_12772</name>
</gene>
<protein>
    <recommendedName>
        <fullName evidence="2">MULE transposase domain-containing protein</fullName>
    </recommendedName>
</protein>